<dbReference type="Gene3D" id="2.60.40.10">
    <property type="entry name" value="Immunoglobulins"/>
    <property type="match status" value="1"/>
</dbReference>
<protein>
    <recommendedName>
        <fullName evidence="7">Galactose oxidase</fullName>
    </recommendedName>
</protein>
<gene>
    <name evidence="5" type="ORF">KC19_11G020900</name>
</gene>
<dbReference type="Pfam" id="PF09118">
    <property type="entry name" value="GO-like_E_set"/>
    <property type="match status" value="1"/>
</dbReference>
<dbReference type="InterPro" id="IPR011043">
    <property type="entry name" value="Gal_Oxase/kelch_b-propeller"/>
</dbReference>
<sequence length="563" mass="61652">MAMSSREVCRLWCAVVCVVSVLAGQVFAGPPPDSWEVVVNDAGVSAMHATLMPSNRVVIFDRTNMGKSNITFPDGYCRENPRDQKLKRDCTAHSVAYDIATNSIQCLKVFSDVFCSAGAHRADGTLLQAGGWNDGGNVVRTLGPNPNDDWIEYPNAPDALLSSRWYSSVLILPDDRVIIVGGRRAMSYEFHPRATGEGLFKLPFLRDTNTIGSELNLYPFLFLNTDGNLIIFANQDCILFNYRSNSVVRTYPRIPDGPRNYPASGAAVLLPLSARDKFTRSEIMICGGTPVDAFQNVGKGVFDLALTSCGRMVVTAKDPKWTMLQMPMPRVMGDMVIMPTGELLIINGARNGSAGWRSAKDPVLTPVTFEPARNRFTVWRASTIPRMYHSVALMLPSGKVFVAGGNANPGYSFRNVEFPTELRIELYSPYYLAKKYNARRPNIVDAPKVVTYGSSFVVRFETASKPKGVQFHLYAPSFATHTNSMNQRMLVLASDPVGDPAQGSNVCSTVVYAPPDPVRAPAGYYLLTVLNEGTPSPSVWVQITRKPAQSPAQPLRRAASGVA</sequence>
<organism evidence="5 6">
    <name type="scientific">Ceratodon purpureus</name>
    <name type="common">Fire moss</name>
    <name type="synonym">Dicranum purpureum</name>
    <dbReference type="NCBI Taxonomy" id="3225"/>
    <lineage>
        <taxon>Eukaryota</taxon>
        <taxon>Viridiplantae</taxon>
        <taxon>Streptophyta</taxon>
        <taxon>Embryophyta</taxon>
        <taxon>Bryophyta</taxon>
        <taxon>Bryophytina</taxon>
        <taxon>Bryopsida</taxon>
        <taxon>Dicranidae</taxon>
        <taxon>Pseudoditrichales</taxon>
        <taxon>Ditrichaceae</taxon>
        <taxon>Ceratodon</taxon>
    </lineage>
</organism>
<feature type="domain" description="Galactose oxidase-like Early set" evidence="4">
    <location>
        <begin position="440"/>
        <end position="543"/>
    </location>
</feature>
<dbReference type="SUPFAM" id="SSF81296">
    <property type="entry name" value="E set domains"/>
    <property type="match status" value="1"/>
</dbReference>
<dbReference type="InterPro" id="IPR014756">
    <property type="entry name" value="Ig_E-set"/>
</dbReference>
<feature type="signal peptide" evidence="2">
    <location>
        <begin position="1"/>
        <end position="28"/>
    </location>
</feature>
<dbReference type="EMBL" id="CM026432">
    <property type="protein sequence ID" value="KAG0556040.1"/>
    <property type="molecule type" value="Genomic_DNA"/>
</dbReference>
<accession>A0A8T0GAD3</accession>
<dbReference type="Gene3D" id="2.130.10.80">
    <property type="entry name" value="Galactose oxidase/kelch, beta-propeller"/>
    <property type="match status" value="1"/>
</dbReference>
<evidence type="ECO:0000256" key="1">
    <source>
        <dbReference type="ARBA" id="ARBA00022729"/>
    </source>
</evidence>
<dbReference type="AlphaFoldDB" id="A0A8T0GAD3"/>
<evidence type="ECO:0008006" key="7">
    <source>
        <dbReference type="Google" id="ProtNLM"/>
    </source>
</evidence>
<dbReference type="PANTHER" id="PTHR32208:SF71">
    <property type="entry name" value="GLYOXAL OXIDASE-RELATED PROTEIN"/>
    <property type="match status" value="1"/>
</dbReference>
<keyword evidence="6" id="KW-1185">Reference proteome</keyword>
<feature type="chain" id="PRO_5035896894" description="Galactose oxidase" evidence="2">
    <location>
        <begin position="29"/>
        <end position="563"/>
    </location>
</feature>
<dbReference type="InterPro" id="IPR013783">
    <property type="entry name" value="Ig-like_fold"/>
</dbReference>
<evidence type="ECO:0000313" key="5">
    <source>
        <dbReference type="EMBL" id="KAG0556040.1"/>
    </source>
</evidence>
<evidence type="ECO:0000259" key="3">
    <source>
        <dbReference type="Pfam" id="PF07250"/>
    </source>
</evidence>
<evidence type="ECO:0000259" key="4">
    <source>
        <dbReference type="Pfam" id="PF09118"/>
    </source>
</evidence>
<feature type="domain" description="Glyoxal oxidase N-terminal" evidence="3">
    <location>
        <begin position="47"/>
        <end position="431"/>
    </location>
</feature>
<dbReference type="InterPro" id="IPR009880">
    <property type="entry name" value="Glyoxal_oxidase_N"/>
</dbReference>
<evidence type="ECO:0000256" key="2">
    <source>
        <dbReference type="SAM" id="SignalP"/>
    </source>
</evidence>
<dbReference type="InterPro" id="IPR037293">
    <property type="entry name" value="Gal_Oxidase_central_sf"/>
</dbReference>
<dbReference type="PANTHER" id="PTHR32208">
    <property type="entry name" value="SECRETED PROTEIN-RELATED"/>
    <property type="match status" value="1"/>
</dbReference>
<proteinExistence type="predicted"/>
<dbReference type="CDD" id="cd02851">
    <property type="entry name" value="E_set_GO_C"/>
    <property type="match status" value="1"/>
</dbReference>
<reference evidence="5 6" key="1">
    <citation type="submission" date="2020-06" db="EMBL/GenBank/DDBJ databases">
        <title>WGS assembly of Ceratodon purpureus strain R40.</title>
        <authorList>
            <person name="Carey S.B."/>
            <person name="Jenkins J."/>
            <person name="Shu S."/>
            <person name="Lovell J.T."/>
            <person name="Sreedasyam A."/>
            <person name="Maumus F."/>
            <person name="Tiley G.P."/>
            <person name="Fernandez-Pozo N."/>
            <person name="Barry K."/>
            <person name="Chen C."/>
            <person name="Wang M."/>
            <person name="Lipzen A."/>
            <person name="Daum C."/>
            <person name="Saski C.A."/>
            <person name="Payton A.C."/>
            <person name="Mcbreen J.C."/>
            <person name="Conrad R.E."/>
            <person name="Kollar L.M."/>
            <person name="Olsson S."/>
            <person name="Huttunen S."/>
            <person name="Landis J.B."/>
            <person name="Wickett N.J."/>
            <person name="Johnson M.G."/>
            <person name="Rensing S.A."/>
            <person name="Grimwood J."/>
            <person name="Schmutz J."/>
            <person name="Mcdaniel S.F."/>
        </authorList>
    </citation>
    <scope>NUCLEOTIDE SEQUENCE [LARGE SCALE GENOMIC DNA]</scope>
    <source>
        <strain evidence="5 6">R40</strain>
    </source>
</reference>
<name>A0A8T0GAD3_CERPU</name>
<dbReference type="InterPro" id="IPR015202">
    <property type="entry name" value="GO-like_E_set"/>
</dbReference>
<dbReference type="SUPFAM" id="SSF50965">
    <property type="entry name" value="Galactose oxidase, central domain"/>
    <property type="match status" value="1"/>
</dbReference>
<comment type="caution">
    <text evidence="5">The sequence shown here is derived from an EMBL/GenBank/DDBJ whole genome shotgun (WGS) entry which is preliminary data.</text>
</comment>
<dbReference type="Pfam" id="PF07250">
    <property type="entry name" value="Glyoxal_oxid_N"/>
    <property type="match status" value="1"/>
</dbReference>
<keyword evidence="1 2" id="KW-0732">Signal</keyword>
<dbReference type="Proteomes" id="UP000822688">
    <property type="component" value="Chromosome 11"/>
</dbReference>
<evidence type="ECO:0000313" key="6">
    <source>
        <dbReference type="Proteomes" id="UP000822688"/>
    </source>
</evidence>